<dbReference type="Gene3D" id="4.10.60.10">
    <property type="entry name" value="Zinc finger, CCHC-type"/>
    <property type="match status" value="1"/>
</dbReference>
<gene>
    <name evidence="3" type="ORF">Sangu_3241700</name>
</gene>
<evidence type="ECO:0000313" key="3">
    <source>
        <dbReference type="EMBL" id="KAL0293239.1"/>
    </source>
</evidence>
<dbReference type="EMBL" id="JACGWK010001061">
    <property type="protein sequence ID" value="KAL0293239.1"/>
    <property type="molecule type" value="Genomic_DNA"/>
</dbReference>
<evidence type="ECO:0000256" key="1">
    <source>
        <dbReference type="SAM" id="MobiDB-lite"/>
    </source>
</evidence>
<accession>A0AAW2JFW8</accession>
<reference evidence="3" key="1">
    <citation type="submission" date="2020-06" db="EMBL/GenBank/DDBJ databases">
        <authorList>
            <person name="Li T."/>
            <person name="Hu X."/>
            <person name="Zhang T."/>
            <person name="Song X."/>
            <person name="Zhang H."/>
            <person name="Dai N."/>
            <person name="Sheng W."/>
            <person name="Hou X."/>
            <person name="Wei L."/>
        </authorList>
    </citation>
    <scope>NUCLEOTIDE SEQUENCE</scope>
    <source>
        <strain evidence="3">G01</strain>
        <tissue evidence="3">Leaf</tissue>
    </source>
</reference>
<dbReference type="SUPFAM" id="SSF57756">
    <property type="entry name" value="Retrovirus zinc finger-like domains"/>
    <property type="match status" value="1"/>
</dbReference>
<dbReference type="AlphaFoldDB" id="A0AAW2JFW8"/>
<name>A0AAW2JFW8_9LAMI</name>
<sequence length="327" mass="36690">MNGLEKSIHELINILVQYEATTQKSVLAVFVGESSTSKAKVKRARRWKRKKKKGKVTTTTARADGAPTAASGKGKGKGKVGGSQRSKANDDYMHCQRKGHWKRECPQLLSNPSMFVIELNMITNAASWILDTEYGDHICSNLQVMERSKKLGKDEMILRLGDGKAVATEALGSLNLVISDHIRIELKDCYYVSSMIKNIISIPVLDNYGYAFKINKIGFYLMINDIYHLLGTFVNGLSTLQQSNLIMTAQHKRKSKDRRKWVHSKSLEIDYLDKLPTCESCLKGKITKKPFVGHSTLANGQLGLIHTNVCGQYSGKRRILVLHNLHR</sequence>
<feature type="domain" description="Retrovirus-related Pol polyprotein from transposon TNT 1-94-like beta-barrel" evidence="2">
    <location>
        <begin position="128"/>
        <end position="210"/>
    </location>
</feature>
<feature type="region of interest" description="Disordered" evidence="1">
    <location>
        <begin position="47"/>
        <end position="88"/>
    </location>
</feature>
<protein>
    <recommendedName>
        <fullName evidence="2">Retrovirus-related Pol polyprotein from transposon TNT 1-94-like beta-barrel domain-containing protein</fullName>
    </recommendedName>
</protein>
<dbReference type="InterPro" id="IPR036875">
    <property type="entry name" value="Znf_CCHC_sf"/>
</dbReference>
<reference evidence="3" key="2">
    <citation type="journal article" date="2024" name="Plant">
        <title>Genomic evolution and insights into agronomic trait innovations of Sesamum species.</title>
        <authorList>
            <person name="Miao H."/>
            <person name="Wang L."/>
            <person name="Qu L."/>
            <person name="Liu H."/>
            <person name="Sun Y."/>
            <person name="Le M."/>
            <person name="Wang Q."/>
            <person name="Wei S."/>
            <person name="Zheng Y."/>
            <person name="Lin W."/>
            <person name="Duan Y."/>
            <person name="Cao H."/>
            <person name="Xiong S."/>
            <person name="Wang X."/>
            <person name="Wei L."/>
            <person name="Li C."/>
            <person name="Ma Q."/>
            <person name="Ju M."/>
            <person name="Zhao R."/>
            <person name="Li G."/>
            <person name="Mu C."/>
            <person name="Tian Q."/>
            <person name="Mei H."/>
            <person name="Zhang T."/>
            <person name="Gao T."/>
            <person name="Zhang H."/>
        </authorList>
    </citation>
    <scope>NUCLEOTIDE SEQUENCE</scope>
    <source>
        <strain evidence="3">G01</strain>
    </source>
</reference>
<dbReference type="GO" id="GO:0008270">
    <property type="term" value="F:zinc ion binding"/>
    <property type="evidence" value="ECO:0007669"/>
    <property type="project" value="InterPro"/>
</dbReference>
<proteinExistence type="predicted"/>
<organism evidence="3">
    <name type="scientific">Sesamum angustifolium</name>
    <dbReference type="NCBI Taxonomy" id="2727405"/>
    <lineage>
        <taxon>Eukaryota</taxon>
        <taxon>Viridiplantae</taxon>
        <taxon>Streptophyta</taxon>
        <taxon>Embryophyta</taxon>
        <taxon>Tracheophyta</taxon>
        <taxon>Spermatophyta</taxon>
        <taxon>Magnoliopsida</taxon>
        <taxon>eudicotyledons</taxon>
        <taxon>Gunneridae</taxon>
        <taxon>Pentapetalae</taxon>
        <taxon>asterids</taxon>
        <taxon>lamiids</taxon>
        <taxon>Lamiales</taxon>
        <taxon>Pedaliaceae</taxon>
        <taxon>Sesamum</taxon>
    </lineage>
</organism>
<comment type="caution">
    <text evidence="3">The sequence shown here is derived from an EMBL/GenBank/DDBJ whole genome shotgun (WGS) entry which is preliminary data.</text>
</comment>
<evidence type="ECO:0000259" key="2">
    <source>
        <dbReference type="Pfam" id="PF22936"/>
    </source>
</evidence>
<dbReference type="Pfam" id="PF22936">
    <property type="entry name" value="Pol_BBD"/>
    <property type="match status" value="1"/>
</dbReference>
<dbReference type="InterPro" id="IPR054722">
    <property type="entry name" value="PolX-like_BBD"/>
</dbReference>
<dbReference type="GO" id="GO:0003676">
    <property type="term" value="F:nucleic acid binding"/>
    <property type="evidence" value="ECO:0007669"/>
    <property type="project" value="InterPro"/>
</dbReference>